<accession>A0A0K3AUJ4</accession>
<comment type="similarity">
    <text evidence="1">Belongs to the Luc7 family.</text>
</comment>
<dbReference type="ExpressionAtlas" id="A0A0K3AUJ4">
    <property type="expression patterns" value="baseline and differential"/>
</dbReference>
<dbReference type="InterPro" id="IPR004882">
    <property type="entry name" value="Luc7-rel"/>
</dbReference>
<protein>
    <submittedName>
        <fullName evidence="3">Luc7-like protein 3</fullName>
    </submittedName>
</protein>
<dbReference type="GeneID" id="183652"/>
<feature type="compositionally biased region" description="Basic and acidic residues" evidence="2">
    <location>
        <begin position="59"/>
        <end position="75"/>
    </location>
</feature>
<keyword evidence="6" id="KW-1267">Proteomics identification</keyword>
<gene>
    <name evidence="5" type="primary">luc-7l3</name>
    <name evidence="3" type="synonym">luc-7L3</name>
    <name evidence="5" type="ORF">C50D2.8</name>
    <name evidence="3" type="ORF">CELE_C50D2.8</name>
</gene>
<dbReference type="AGR" id="WB:WBGene00016811"/>
<dbReference type="PANTHER" id="PTHR12375">
    <property type="entry name" value="RNA-BINDING PROTEIN LUC7-RELATED"/>
    <property type="match status" value="1"/>
</dbReference>
<dbReference type="WormBase" id="C50D2.8b">
    <property type="protein sequence ID" value="CE50565"/>
    <property type="gene ID" value="WBGene00016811"/>
    <property type="gene designation" value="luc-7L3"/>
</dbReference>
<dbReference type="GO" id="GO:0003729">
    <property type="term" value="F:mRNA binding"/>
    <property type="evidence" value="ECO:0007669"/>
    <property type="project" value="InterPro"/>
</dbReference>
<feature type="region of interest" description="Disordered" evidence="2">
    <location>
        <begin position="54"/>
        <end position="75"/>
    </location>
</feature>
<feature type="compositionally biased region" description="Basic and acidic residues" evidence="2">
    <location>
        <begin position="202"/>
        <end position="218"/>
    </location>
</feature>
<evidence type="ECO:0007829" key="6">
    <source>
        <dbReference type="PeptideAtlas" id="A0A0K3AUJ4"/>
    </source>
</evidence>
<dbReference type="Bgee" id="WBGene00016811">
    <property type="expression patterns" value="Expressed in embryo and 4 other cell types or tissues"/>
</dbReference>
<dbReference type="SMR" id="A0A0K3AUJ4"/>
<sequence>MFINTKADLGACQLVHDDNLRRLYPESPEYGQLGFERRLMRFLVQLDEDNQRRIRKNKDKLSGMDDSGKRKLEEEKRQVQLEINSIDDVLKNMIRDAEQAGSEGNVTKCQEIVARSEMVEAEKRGLEEKLSQMNEPNPQAMPPMLDEMAIKPMEVCEVCGSMLIVNDAQQRIEEHLTGKMHTGFQKIRTMIQQLKEKLKEFEQAEETKRKERREKRAEAATTSDTERRRHRSRSPHRSSHDSRDSRDSRDRREHRHHGYDRDRRHHRDRRY</sequence>
<feature type="compositionally biased region" description="Basic and acidic residues" evidence="2">
    <location>
        <begin position="238"/>
        <end position="251"/>
    </location>
</feature>
<proteinExistence type="evidence at protein level"/>
<dbReference type="RefSeq" id="NP_001368513.1">
    <property type="nucleotide sequence ID" value="NM_001381287.1"/>
</dbReference>
<evidence type="ECO:0000313" key="4">
    <source>
        <dbReference type="Proteomes" id="UP000001940"/>
    </source>
</evidence>
<dbReference type="OrthoDB" id="10266921at2759"/>
<feature type="region of interest" description="Disordered" evidence="2">
    <location>
        <begin position="202"/>
        <end position="271"/>
    </location>
</feature>
<dbReference type="EMBL" id="BX284602">
    <property type="protein sequence ID" value="CTQ86465.1"/>
    <property type="molecule type" value="Genomic_DNA"/>
</dbReference>
<organism evidence="3 4">
    <name type="scientific">Caenorhabditis elegans</name>
    <dbReference type="NCBI Taxonomy" id="6239"/>
    <lineage>
        <taxon>Eukaryota</taxon>
        <taxon>Metazoa</taxon>
        <taxon>Ecdysozoa</taxon>
        <taxon>Nematoda</taxon>
        <taxon>Chromadorea</taxon>
        <taxon>Rhabditida</taxon>
        <taxon>Rhabditina</taxon>
        <taxon>Rhabditomorpha</taxon>
        <taxon>Rhabditoidea</taxon>
        <taxon>Rhabditidae</taxon>
        <taxon>Peloderinae</taxon>
        <taxon>Caenorhabditis</taxon>
    </lineage>
</organism>
<evidence type="ECO:0000256" key="1">
    <source>
        <dbReference type="ARBA" id="ARBA00005655"/>
    </source>
</evidence>
<name>A0A0K3AUJ4_CAEEL</name>
<feature type="compositionally biased region" description="Basic residues" evidence="2">
    <location>
        <begin position="252"/>
        <end position="271"/>
    </location>
</feature>
<dbReference type="GO" id="GO:0006376">
    <property type="term" value="P:mRNA splice site recognition"/>
    <property type="evidence" value="ECO:0007669"/>
    <property type="project" value="InterPro"/>
</dbReference>
<dbReference type="Pfam" id="PF03194">
    <property type="entry name" value="LUC7"/>
    <property type="match status" value="1"/>
</dbReference>
<keyword evidence="4" id="KW-1185">Reference proteome</keyword>
<evidence type="ECO:0000256" key="2">
    <source>
        <dbReference type="SAM" id="MobiDB-lite"/>
    </source>
</evidence>
<dbReference type="GO" id="GO:0005685">
    <property type="term" value="C:U1 snRNP"/>
    <property type="evidence" value="ECO:0007669"/>
    <property type="project" value="InterPro"/>
</dbReference>
<evidence type="ECO:0000313" key="5">
    <source>
        <dbReference type="WormBase" id="C50D2.8b"/>
    </source>
</evidence>
<dbReference type="Proteomes" id="UP000001940">
    <property type="component" value="Chromosome II"/>
</dbReference>
<dbReference type="AlphaFoldDB" id="A0A0K3AUJ4"/>
<feature type="compositionally biased region" description="Basic residues" evidence="2">
    <location>
        <begin position="228"/>
        <end position="237"/>
    </location>
</feature>
<evidence type="ECO:0000313" key="3">
    <source>
        <dbReference type="EMBL" id="CTQ86465.1"/>
    </source>
</evidence>
<reference evidence="3 4" key="1">
    <citation type="journal article" date="1998" name="Science">
        <title>Genome sequence of the nematode C. elegans: a platform for investigating biology.</title>
        <authorList>
            <consortium name="The C. elegans sequencing consortium"/>
            <person name="Sulson J.E."/>
            <person name="Waterston R."/>
        </authorList>
    </citation>
    <scope>NUCLEOTIDE SEQUENCE [LARGE SCALE GENOMIC DNA]</scope>
    <source>
        <strain evidence="3 4">Bristol N2</strain>
    </source>
</reference>